<feature type="domain" description="N-acetyltransferase" evidence="2">
    <location>
        <begin position="6"/>
        <end position="181"/>
    </location>
</feature>
<organism evidence="3 4">
    <name type="scientific">Goekera deserti</name>
    <dbReference type="NCBI Taxonomy" id="2497753"/>
    <lineage>
        <taxon>Bacteria</taxon>
        <taxon>Bacillati</taxon>
        <taxon>Actinomycetota</taxon>
        <taxon>Actinomycetes</taxon>
        <taxon>Geodermatophilales</taxon>
        <taxon>Geodermatophilaceae</taxon>
        <taxon>Goekera</taxon>
    </lineage>
</organism>
<dbReference type="InterPro" id="IPR000182">
    <property type="entry name" value="GNAT_dom"/>
</dbReference>
<reference evidence="3 4" key="1">
    <citation type="submission" date="2020-02" db="EMBL/GenBank/DDBJ databases">
        <title>The whole genome sequence of CPCC 205119.</title>
        <authorList>
            <person name="Jiang Z."/>
        </authorList>
    </citation>
    <scope>NUCLEOTIDE SEQUENCE [LARGE SCALE GENOMIC DNA]</scope>
    <source>
        <strain evidence="3 4">CPCC 205119</strain>
    </source>
</reference>
<dbReference type="SUPFAM" id="SSF55729">
    <property type="entry name" value="Acyl-CoA N-acyltransferases (Nat)"/>
    <property type="match status" value="1"/>
</dbReference>
<sequence>MADEPITFRPLRRSDLPLLAGWLAEPLVHRWWHDEHDPATLERDYGPCIDGAEPTQVFLAEQAGRPFGLIQRYEITSYPEDAAELDAVYPVPPGAISVDYLIGEPAARGRGLGGRMVAAFVELCWAAHPHAQDVVVPVAAGNAASWRSLEAAGFARVAEGGMTPDNPVDPRDHVVYRLRRPD</sequence>
<dbReference type="EMBL" id="JAAGWK010000010">
    <property type="protein sequence ID" value="NEL54098.1"/>
    <property type="molecule type" value="Genomic_DNA"/>
</dbReference>
<keyword evidence="4" id="KW-1185">Reference proteome</keyword>
<proteinExistence type="predicted"/>
<dbReference type="Proteomes" id="UP000470470">
    <property type="component" value="Unassembled WGS sequence"/>
</dbReference>
<dbReference type="GO" id="GO:0016410">
    <property type="term" value="F:N-acyltransferase activity"/>
    <property type="evidence" value="ECO:0007669"/>
    <property type="project" value="TreeGrafter"/>
</dbReference>
<dbReference type="Gene3D" id="3.40.630.30">
    <property type="match status" value="1"/>
</dbReference>
<gene>
    <name evidence="3" type="ORF">G1H19_08815</name>
</gene>
<dbReference type="RefSeq" id="WP_152729940.1">
    <property type="nucleotide sequence ID" value="NZ_JAABOZ010000002.1"/>
</dbReference>
<dbReference type="InterPro" id="IPR016181">
    <property type="entry name" value="Acyl_CoA_acyltransferase"/>
</dbReference>
<protein>
    <submittedName>
        <fullName evidence="3">Acetyltransferase</fullName>
    </submittedName>
</protein>
<evidence type="ECO:0000259" key="2">
    <source>
        <dbReference type="PROSITE" id="PS51186"/>
    </source>
</evidence>
<comment type="caution">
    <text evidence="3">The sequence shown here is derived from an EMBL/GenBank/DDBJ whole genome shotgun (WGS) entry which is preliminary data.</text>
</comment>
<keyword evidence="1" id="KW-0046">Antibiotic resistance</keyword>
<dbReference type="PANTHER" id="PTHR31438">
    <property type="entry name" value="LYSINE N-ACYLTRANSFERASE C17G9.06C-RELATED"/>
    <property type="match status" value="1"/>
</dbReference>
<evidence type="ECO:0000313" key="3">
    <source>
        <dbReference type="EMBL" id="NEL54098.1"/>
    </source>
</evidence>
<dbReference type="CDD" id="cd04301">
    <property type="entry name" value="NAT_SF"/>
    <property type="match status" value="1"/>
</dbReference>
<dbReference type="GO" id="GO:0046677">
    <property type="term" value="P:response to antibiotic"/>
    <property type="evidence" value="ECO:0007669"/>
    <property type="project" value="UniProtKB-KW"/>
</dbReference>
<dbReference type="PANTHER" id="PTHR31438:SF1">
    <property type="entry name" value="LYSINE N-ACYLTRANSFERASE C17G9.06C-RELATED"/>
    <property type="match status" value="1"/>
</dbReference>
<evidence type="ECO:0000256" key="1">
    <source>
        <dbReference type="ARBA" id="ARBA00023251"/>
    </source>
</evidence>
<dbReference type="PROSITE" id="PS51186">
    <property type="entry name" value="GNAT"/>
    <property type="match status" value="1"/>
</dbReference>
<dbReference type="Pfam" id="PF13523">
    <property type="entry name" value="Acetyltransf_8"/>
    <property type="match status" value="1"/>
</dbReference>
<accession>A0A7K3WCA3</accession>
<name>A0A7K3WCA3_9ACTN</name>
<evidence type="ECO:0000313" key="4">
    <source>
        <dbReference type="Proteomes" id="UP000470470"/>
    </source>
</evidence>
<keyword evidence="3" id="KW-0808">Transferase</keyword>
<dbReference type="AlphaFoldDB" id="A0A7K3WCA3"/>